<name>A0A6J5M179_9CAUD</name>
<dbReference type="EMBL" id="LR796362">
    <property type="protein sequence ID" value="CAB4138846.1"/>
    <property type="molecule type" value="Genomic_DNA"/>
</dbReference>
<proteinExistence type="predicted"/>
<protein>
    <submittedName>
        <fullName evidence="1">Uncharacterized protein</fullName>
    </submittedName>
</protein>
<accession>A0A6J5M179</accession>
<evidence type="ECO:0000313" key="1">
    <source>
        <dbReference type="EMBL" id="CAB4138846.1"/>
    </source>
</evidence>
<gene>
    <name evidence="1" type="ORF">UFOVP350_12</name>
</gene>
<sequence length="451" mass="51348">MAEETISFEWPGLSTSVFLGSDKMPVTIGRSALVQHSSRGEEHSSTQRWILNGTGDNELVNMAKLIEQSTVIMPGIRFNAGLQYAGGIVYGVRKVEGENEWFSPLSVPEIDRWLEQNRIHMQLMCALIDMEAFGFAIPQLVWSKDKQKIARITMELTRARWTRMAKRDKYGNVPKIYLNADFGTGNYLDENTGELDIAPLWIDKEAIDKLRKKASFGVILRVPDLGRQYYNRPDWMASVESGWYDLSKAIAESKLFWMKNQFGIKYHIEFHPDYWKARYGRETWTRWTDEEKKLKKSEEVDNIVQFLQGTERQGATFFSEYLESKVPTDNVVSLVKIHELNNIVGDGHWMKESNESSDHMLSALGIHPELIGNAPGSKMGAGSGSANRVAFNQRVALSHFRQEELLSVMSLVKRINGWDENIIFKMRNSLITTLDKGSEATKPKGELPGAE</sequence>
<reference evidence="1" key="1">
    <citation type="submission" date="2020-04" db="EMBL/GenBank/DDBJ databases">
        <authorList>
            <person name="Chiriac C."/>
            <person name="Salcher M."/>
            <person name="Ghai R."/>
            <person name="Kavagutti S V."/>
        </authorList>
    </citation>
    <scope>NUCLEOTIDE SEQUENCE</scope>
</reference>
<organism evidence="1">
    <name type="scientific">uncultured Caudovirales phage</name>
    <dbReference type="NCBI Taxonomy" id="2100421"/>
    <lineage>
        <taxon>Viruses</taxon>
        <taxon>Duplodnaviria</taxon>
        <taxon>Heunggongvirae</taxon>
        <taxon>Uroviricota</taxon>
        <taxon>Caudoviricetes</taxon>
        <taxon>Peduoviridae</taxon>
        <taxon>Maltschvirus</taxon>
        <taxon>Maltschvirus maltsch</taxon>
    </lineage>
</organism>